<organism evidence="1 2">
    <name type="scientific">Phytophthora cactorum</name>
    <dbReference type="NCBI Taxonomy" id="29920"/>
    <lineage>
        <taxon>Eukaryota</taxon>
        <taxon>Sar</taxon>
        <taxon>Stramenopiles</taxon>
        <taxon>Oomycota</taxon>
        <taxon>Peronosporomycetes</taxon>
        <taxon>Peronosporales</taxon>
        <taxon>Peronosporaceae</taxon>
        <taxon>Phytophthora</taxon>
    </lineage>
</organism>
<sequence>MEASIFGRPAEVILTAIPRAGGTILPSCSHSLSKPHMAEHFSLERLDWSSRKCAHPGVDLSLALSPALLQHRAARDGPAAESLDRFW</sequence>
<comment type="caution">
    <text evidence="1">The sequence shown here is derived from an EMBL/GenBank/DDBJ whole genome shotgun (WGS) entry which is preliminary data.</text>
</comment>
<reference evidence="1" key="1">
    <citation type="submission" date="2018-10" db="EMBL/GenBank/DDBJ databases">
        <title>Effector identification in a new, highly contiguous assembly of the strawberry crown rot pathogen Phytophthora cactorum.</title>
        <authorList>
            <person name="Armitage A.D."/>
            <person name="Nellist C.F."/>
            <person name="Bates H."/>
            <person name="Vickerstaff R.J."/>
            <person name="Harrison R.J."/>
        </authorList>
    </citation>
    <scope>NUCLEOTIDE SEQUENCE</scope>
    <source>
        <strain evidence="1">4040</strain>
    </source>
</reference>
<protein>
    <submittedName>
        <fullName evidence="1">Uncharacterized protein</fullName>
    </submittedName>
</protein>
<evidence type="ECO:0000313" key="2">
    <source>
        <dbReference type="Proteomes" id="UP000736787"/>
    </source>
</evidence>
<accession>A0A8T1EQB2</accession>
<dbReference type="EMBL" id="RCMK01000001">
    <property type="protein sequence ID" value="KAG2955877.1"/>
    <property type="molecule type" value="Genomic_DNA"/>
</dbReference>
<dbReference type="Proteomes" id="UP000736787">
    <property type="component" value="Unassembled WGS sequence"/>
</dbReference>
<gene>
    <name evidence="1" type="ORF">PC117_g65</name>
</gene>
<name>A0A8T1EQB2_9STRA</name>
<proteinExistence type="predicted"/>
<evidence type="ECO:0000313" key="1">
    <source>
        <dbReference type="EMBL" id="KAG2955877.1"/>
    </source>
</evidence>
<dbReference type="AlphaFoldDB" id="A0A8T1EQB2"/>